<dbReference type="RefSeq" id="XP_019705382.1">
    <property type="nucleotide sequence ID" value="XM_019849823.1"/>
</dbReference>
<protein>
    <recommendedName>
        <fullName evidence="3">Protein TILLER ANGLE CONTROL 1</fullName>
    </recommendedName>
</protein>
<evidence type="ECO:0000256" key="3">
    <source>
        <dbReference type="ARBA" id="ARBA00026138"/>
    </source>
</evidence>
<dbReference type="Proteomes" id="UP000504607">
    <property type="component" value="Chromosome 4"/>
</dbReference>
<dbReference type="InterPro" id="IPR044989">
    <property type="entry name" value="TAC1"/>
</dbReference>
<gene>
    <name evidence="5" type="primary">LOC109505725</name>
</gene>
<sequence>MFNWVQKKLSWGSDYHRVSNGKAPDVFIDEDEGRPMTNGKRSNETLGHSMLDDILAIGTFNHSYRRPLNYSTEKKYLQEEVKENNLRMVAMIRSAGTLISSRYNPPSLLKSLQCKTSMEEIVEDDHKQKTMELVMVERAKYSNCELLQPLLKVDRETSERTTLADLLAIEASFSRTCPPLEEEIIR</sequence>
<evidence type="ECO:0000256" key="2">
    <source>
        <dbReference type="ARBA" id="ARBA00025796"/>
    </source>
</evidence>
<name>A0A6J0PGJ9_ELAGV</name>
<evidence type="ECO:0000313" key="4">
    <source>
        <dbReference type="Proteomes" id="UP000504607"/>
    </source>
</evidence>
<dbReference type="PANTHER" id="PTHR38366">
    <property type="entry name" value="NAD-DEPENDENT PROTEIN DEACETYLASE HST1-LIKE PROTEIN"/>
    <property type="match status" value="1"/>
</dbReference>
<dbReference type="InParanoid" id="A0A6J0PGJ9"/>
<evidence type="ECO:0000256" key="1">
    <source>
        <dbReference type="ARBA" id="ARBA00022604"/>
    </source>
</evidence>
<keyword evidence="1" id="KW-0341">Growth regulation</keyword>
<dbReference type="GO" id="GO:0001763">
    <property type="term" value="P:morphogenesis of a branching structure"/>
    <property type="evidence" value="ECO:0007669"/>
    <property type="project" value="InterPro"/>
</dbReference>
<dbReference type="OrthoDB" id="10352248at2759"/>
<dbReference type="KEGG" id="egu:109505725"/>
<reference evidence="5" key="1">
    <citation type="submission" date="2025-08" db="UniProtKB">
        <authorList>
            <consortium name="RefSeq"/>
        </authorList>
    </citation>
    <scope>IDENTIFICATION</scope>
</reference>
<organism evidence="4 5">
    <name type="scientific">Elaeis guineensis var. tenera</name>
    <name type="common">Oil palm</name>
    <dbReference type="NCBI Taxonomy" id="51953"/>
    <lineage>
        <taxon>Eukaryota</taxon>
        <taxon>Viridiplantae</taxon>
        <taxon>Streptophyta</taxon>
        <taxon>Embryophyta</taxon>
        <taxon>Tracheophyta</taxon>
        <taxon>Spermatophyta</taxon>
        <taxon>Magnoliopsida</taxon>
        <taxon>Liliopsida</taxon>
        <taxon>Arecaceae</taxon>
        <taxon>Arecoideae</taxon>
        <taxon>Cocoseae</taxon>
        <taxon>Elaeidinae</taxon>
        <taxon>Elaeis</taxon>
    </lineage>
</organism>
<evidence type="ECO:0000313" key="5">
    <source>
        <dbReference type="RefSeq" id="XP_019705382.1"/>
    </source>
</evidence>
<dbReference type="PANTHER" id="PTHR38366:SF1">
    <property type="entry name" value="PROTEIN TILLER ANGLE CONTROL 1"/>
    <property type="match status" value="1"/>
</dbReference>
<dbReference type="AlphaFoldDB" id="A0A6J0PGJ9"/>
<dbReference type="GeneID" id="109505725"/>
<keyword evidence="4" id="KW-1185">Reference proteome</keyword>
<comment type="similarity">
    <text evidence="2">Belongs to the TAC family.</text>
</comment>
<accession>A0A6J0PGJ9</accession>
<proteinExistence type="inferred from homology"/>